<accession>A0AAD4NF83</accession>
<dbReference type="EMBL" id="JAKKPZ010000003">
    <property type="protein sequence ID" value="KAI1723328.1"/>
    <property type="molecule type" value="Genomic_DNA"/>
</dbReference>
<feature type="compositionally biased region" description="Basic and acidic residues" evidence="1">
    <location>
        <begin position="121"/>
        <end position="134"/>
    </location>
</feature>
<dbReference type="AlphaFoldDB" id="A0AAD4NF83"/>
<reference evidence="2" key="1">
    <citation type="submission" date="2022-01" db="EMBL/GenBank/DDBJ databases">
        <title>Genome Sequence Resource for Two Populations of Ditylenchus destructor, the Migratory Endoparasitic Phytonematode.</title>
        <authorList>
            <person name="Zhang H."/>
            <person name="Lin R."/>
            <person name="Xie B."/>
        </authorList>
    </citation>
    <scope>NUCLEOTIDE SEQUENCE</scope>
    <source>
        <strain evidence="2">BazhouSP</strain>
    </source>
</reference>
<keyword evidence="3" id="KW-1185">Reference proteome</keyword>
<gene>
    <name evidence="2" type="ORF">DdX_03482</name>
</gene>
<evidence type="ECO:0000256" key="1">
    <source>
        <dbReference type="SAM" id="MobiDB-lite"/>
    </source>
</evidence>
<feature type="compositionally biased region" description="Polar residues" evidence="1">
    <location>
        <begin position="135"/>
        <end position="148"/>
    </location>
</feature>
<organism evidence="2 3">
    <name type="scientific">Ditylenchus destructor</name>
    <dbReference type="NCBI Taxonomy" id="166010"/>
    <lineage>
        <taxon>Eukaryota</taxon>
        <taxon>Metazoa</taxon>
        <taxon>Ecdysozoa</taxon>
        <taxon>Nematoda</taxon>
        <taxon>Chromadorea</taxon>
        <taxon>Rhabditida</taxon>
        <taxon>Tylenchina</taxon>
        <taxon>Tylenchomorpha</taxon>
        <taxon>Sphaerularioidea</taxon>
        <taxon>Anguinidae</taxon>
        <taxon>Anguininae</taxon>
        <taxon>Ditylenchus</taxon>
    </lineage>
</organism>
<evidence type="ECO:0000313" key="2">
    <source>
        <dbReference type="EMBL" id="KAI1723328.1"/>
    </source>
</evidence>
<name>A0AAD4NF83_9BILA</name>
<feature type="compositionally biased region" description="Polar residues" evidence="1">
    <location>
        <begin position="52"/>
        <end position="61"/>
    </location>
</feature>
<protein>
    <submittedName>
        <fullName evidence="2">Uncharacterized protein</fullName>
    </submittedName>
</protein>
<feature type="compositionally biased region" description="Low complexity" evidence="1">
    <location>
        <begin position="102"/>
        <end position="113"/>
    </location>
</feature>
<dbReference type="Proteomes" id="UP001201812">
    <property type="component" value="Unassembled WGS sequence"/>
</dbReference>
<feature type="compositionally biased region" description="Polar residues" evidence="1">
    <location>
        <begin position="68"/>
        <end position="90"/>
    </location>
</feature>
<feature type="region of interest" description="Disordered" evidence="1">
    <location>
        <begin position="51"/>
        <end position="205"/>
    </location>
</feature>
<sequence length="205" mass="23517">MPKSRLRDSLLNMLGEFVALNKTPDFKLSSQSNQYLADAIRSEIEHKKKMSQDSLFLQTDQNPRHLRTCSTNSGYRGPNTNENPDASTDSFTHRRQSLPTGRPSKSSQRFFFQRLRRPSSRRNDSADFNQEDRNSGMNNYAFNKSANSEKYMPQRNRRRTSMISESDETDGSISAAEEHENLPPKMTGAQALKQTDRYSTHVKVC</sequence>
<evidence type="ECO:0000313" key="3">
    <source>
        <dbReference type="Proteomes" id="UP001201812"/>
    </source>
</evidence>
<proteinExistence type="predicted"/>
<comment type="caution">
    <text evidence="2">The sequence shown here is derived from an EMBL/GenBank/DDBJ whole genome shotgun (WGS) entry which is preliminary data.</text>
</comment>